<proteinExistence type="predicted"/>
<dbReference type="Pfam" id="PF10679">
    <property type="entry name" value="DUF2491"/>
    <property type="match status" value="1"/>
</dbReference>
<accession>A0A0P9SM43</accession>
<name>A0A0P9SM43_9PSED</name>
<protein>
    <recommendedName>
        <fullName evidence="3">DUF2491 domain-containing protein</fullName>
    </recommendedName>
</protein>
<gene>
    <name evidence="1" type="ORF">ALQ08_100096</name>
</gene>
<dbReference type="EMBL" id="RBRA01000292">
    <property type="protein sequence ID" value="RMQ18807.1"/>
    <property type="molecule type" value="Genomic_DNA"/>
</dbReference>
<organism evidence="1 2">
    <name type="scientific">Pseudomonas syringae pv. delphinii</name>
    <dbReference type="NCBI Taxonomy" id="192088"/>
    <lineage>
        <taxon>Bacteria</taxon>
        <taxon>Pseudomonadati</taxon>
        <taxon>Pseudomonadota</taxon>
        <taxon>Gammaproteobacteria</taxon>
        <taxon>Pseudomonadales</taxon>
        <taxon>Pseudomonadaceae</taxon>
        <taxon>Pseudomonas</taxon>
    </lineage>
</organism>
<dbReference type="Proteomes" id="UP000269044">
    <property type="component" value="Unassembled WGS sequence"/>
</dbReference>
<dbReference type="InterPro" id="IPR019621">
    <property type="entry name" value="DUF2491"/>
</dbReference>
<sequence length="293" mass="32546">MCWRGCHAVPSCVACRLRLLLRRAVHTHAPGVQCHADWLSLLNHAAVRDQSGQRYVYPGRGNFLHCLQSTSRKRAMSWFKRAMGLEAPKASGREGDASANPLGLASGRMLCLDSSLKLLLDGHSEVVVPGDEKVWAVGRVDLGQSMALHRFYLDNEDYFLQVVSNGPNPEDVQDIILFGYYSAEPITDKAELLRLTGPSSKIGLPTYEHDGEEFERQWGTSTGQTELTPLDEDIVSPDAAYRVKHLSMLYARETGLINRREFLLFSVEEDEEGSITLTTAVGITLQTTDINVL</sequence>
<evidence type="ECO:0008006" key="3">
    <source>
        <dbReference type="Google" id="ProtNLM"/>
    </source>
</evidence>
<evidence type="ECO:0000313" key="1">
    <source>
        <dbReference type="EMBL" id="RMQ18807.1"/>
    </source>
</evidence>
<evidence type="ECO:0000313" key="2">
    <source>
        <dbReference type="Proteomes" id="UP000269044"/>
    </source>
</evidence>
<dbReference type="AlphaFoldDB" id="A0A0P9SM43"/>
<comment type="caution">
    <text evidence="1">The sequence shown here is derived from an EMBL/GenBank/DDBJ whole genome shotgun (WGS) entry which is preliminary data.</text>
</comment>
<reference evidence="1 2" key="1">
    <citation type="submission" date="2018-08" db="EMBL/GenBank/DDBJ databases">
        <title>Recombination of ecologically and evolutionarily significant loci maintains genetic cohesion in the Pseudomonas syringae species complex.</title>
        <authorList>
            <person name="Dillon M."/>
            <person name="Thakur S."/>
            <person name="Almeida R.N.D."/>
            <person name="Weir B.S."/>
            <person name="Guttman D.S."/>
        </authorList>
    </citation>
    <scope>NUCLEOTIDE SEQUENCE [LARGE SCALE GENOMIC DNA]</scope>
    <source>
        <strain evidence="1 2">ICMP 13052</strain>
    </source>
</reference>